<sequence>MRAASFRIYKKGNQNMNLFKNREIKKLLDFLSTNKYTHKLKALFLTILRLYMKLQIEIVWFFSTTTIGYSIYILIAAFIHLTVREVDKLPEFYRKVSLAGFIFVYGLLGLAAELFLVCKTDFTRRLLYELVGEEYVLKKLGNPGGRPIIRLGFPLGGILTADMVSLYSQTKINHADLAEYMKAAKESGHTPSLDAIEKFLNRPPSLGSSITKLLQTVKEK</sequence>
<dbReference type="AlphaFoldDB" id="A6YEC5"/>
<keyword evidence="1" id="KW-0812">Transmembrane</keyword>
<organism evidence="2">
    <name type="scientific">Chlorokybus atmophyticus</name>
    <name type="common">Soil alga</name>
    <dbReference type="NCBI Taxonomy" id="3144"/>
    <lineage>
        <taxon>Eukaryota</taxon>
        <taxon>Viridiplantae</taxon>
        <taxon>Streptophyta</taxon>
        <taxon>Chlorokybophyceae</taxon>
        <taxon>Chlorokybales</taxon>
        <taxon>Chlorokybaceae</taxon>
        <taxon>Chlorokybus</taxon>
    </lineage>
</organism>
<accession>A6YEC5</accession>
<dbReference type="RefSeq" id="YP_001315137.1">
    <property type="nucleotide sequence ID" value="NC_009630.1"/>
</dbReference>
<name>A6YEC5_CHLAT</name>
<feature type="transmembrane region" description="Helical" evidence="1">
    <location>
        <begin position="99"/>
        <end position="118"/>
    </location>
</feature>
<feature type="transmembrane region" description="Helical" evidence="1">
    <location>
        <begin position="58"/>
        <end position="79"/>
    </location>
</feature>
<evidence type="ECO:0000313" key="2">
    <source>
        <dbReference type="EMBL" id="ABO15140.1"/>
    </source>
</evidence>
<dbReference type="GeneID" id="5309909"/>
<keyword evidence="1" id="KW-1133">Transmembrane helix</keyword>
<dbReference type="EMBL" id="EF463011">
    <property type="protein sequence ID" value="ABO15140.1"/>
    <property type="molecule type" value="Genomic_DNA"/>
</dbReference>
<keyword evidence="1" id="KW-0472">Membrane</keyword>
<keyword evidence="2" id="KW-0496">Mitochondrion</keyword>
<proteinExistence type="predicted"/>
<protein>
    <submittedName>
        <fullName evidence="2">Uncharacterized protein orf220</fullName>
    </submittedName>
</protein>
<geneLocation type="mitochondrion" evidence="2"/>
<gene>
    <name evidence="2" type="primary">orf220</name>
</gene>
<evidence type="ECO:0000256" key="1">
    <source>
        <dbReference type="SAM" id="Phobius"/>
    </source>
</evidence>
<reference evidence="2" key="1">
    <citation type="journal article" date="2007" name="BMC Genomics">
        <title>An unexpectedly large and loosely packed mitochondrial genome in the charophycean green alga Chlorokybus atmophyticus.</title>
        <authorList>
            <person name="Turmel M."/>
            <person name="Otis C."/>
            <person name="Lemieux C."/>
        </authorList>
    </citation>
    <scope>NUCLEOTIDE SEQUENCE</scope>
    <source>
        <strain evidence="2">SAG 48.80</strain>
    </source>
</reference>